<dbReference type="PANTHER" id="PTHR22937">
    <property type="entry name" value="E3 UBIQUITIN-PROTEIN LIGASE RNF165"/>
    <property type="match status" value="1"/>
</dbReference>
<comment type="catalytic activity">
    <reaction evidence="1">
        <text>S-ubiquitinyl-[E2 ubiquitin-conjugating enzyme]-L-cysteine + [acceptor protein]-L-lysine = [E2 ubiquitin-conjugating enzyme]-L-cysteine + N(6)-ubiquitinyl-[acceptor protein]-L-lysine.</text>
        <dbReference type="EC" id="2.3.2.27"/>
    </reaction>
</comment>
<evidence type="ECO:0000313" key="12">
    <source>
        <dbReference type="EMBL" id="KMZ73722.1"/>
    </source>
</evidence>
<evidence type="ECO:0000256" key="9">
    <source>
        <dbReference type="PROSITE-ProRule" id="PRU00175"/>
    </source>
</evidence>
<dbReference type="InterPro" id="IPR045191">
    <property type="entry name" value="MBR1/2-like"/>
</dbReference>
<dbReference type="GO" id="GO:0061630">
    <property type="term" value="F:ubiquitin protein ligase activity"/>
    <property type="evidence" value="ECO:0000318"/>
    <property type="project" value="GO_Central"/>
</dbReference>
<feature type="compositionally biased region" description="Polar residues" evidence="10">
    <location>
        <begin position="12"/>
        <end position="21"/>
    </location>
</feature>
<evidence type="ECO:0000256" key="8">
    <source>
        <dbReference type="ARBA" id="ARBA00022833"/>
    </source>
</evidence>
<dbReference type="EMBL" id="LFYR01000543">
    <property type="protein sequence ID" value="KMZ73722.1"/>
    <property type="molecule type" value="Genomic_DNA"/>
</dbReference>
<evidence type="ECO:0000256" key="5">
    <source>
        <dbReference type="ARBA" id="ARBA00022723"/>
    </source>
</evidence>
<dbReference type="PROSITE" id="PS50089">
    <property type="entry name" value="ZF_RING_2"/>
    <property type="match status" value="1"/>
</dbReference>
<dbReference type="InterPro" id="IPR013083">
    <property type="entry name" value="Znf_RING/FYVE/PHD"/>
</dbReference>
<feature type="compositionally biased region" description="Basic and acidic residues" evidence="10">
    <location>
        <begin position="258"/>
        <end position="270"/>
    </location>
</feature>
<evidence type="ECO:0000256" key="6">
    <source>
        <dbReference type="ARBA" id="ARBA00022771"/>
    </source>
</evidence>
<dbReference type="GO" id="GO:0010228">
    <property type="term" value="P:vegetative to reproductive phase transition of meristem"/>
    <property type="evidence" value="ECO:0007669"/>
    <property type="project" value="UniProtKB-ARBA"/>
</dbReference>
<dbReference type="GO" id="GO:0043161">
    <property type="term" value="P:proteasome-mediated ubiquitin-dependent protein catabolic process"/>
    <property type="evidence" value="ECO:0007669"/>
    <property type="project" value="UniProtKB-ARBA"/>
</dbReference>
<feature type="compositionally biased region" description="Polar residues" evidence="10">
    <location>
        <begin position="222"/>
        <end position="235"/>
    </location>
</feature>
<keyword evidence="5" id="KW-0479">Metal-binding</keyword>
<protein>
    <recommendedName>
        <fullName evidence="3">RING-type E3 ubiquitin transferase</fullName>
        <ecNumber evidence="3">2.3.2.27</ecNumber>
    </recommendedName>
</protein>
<evidence type="ECO:0000256" key="1">
    <source>
        <dbReference type="ARBA" id="ARBA00000900"/>
    </source>
</evidence>
<dbReference type="FunFam" id="3.30.40.10:FF:000309">
    <property type="entry name" value="E3 ubiquitin-protein ligase MBR2"/>
    <property type="match status" value="1"/>
</dbReference>
<dbReference type="OrthoDB" id="8062037at2759"/>
<keyword evidence="13" id="KW-1185">Reference proteome</keyword>
<gene>
    <name evidence="12" type="ORF">ZOSMA_142G00210</name>
</gene>
<organism evidence="12 13">
    <name type="scientific">Zostera marina</name>
    <name type="common">Eelgrass</name>
    <dbReference type="NCBI Taxonomy" id="29655"/>
    <lineage>
        <taxon>Eukaryota</taxon>
        <taxon>Viridiplantae</taxon>
        <taxon>Streptophyta</taxon>
        <taxon>Embryophyta</taxon>
        <taxon>Tracheophyta</taxon>
        <taxon>Spermatophyta</taxon>
        <taxon>Magnoliopsida</taxon>
        <taxon>Liliopsida</taxon>
        <taxon>Zosteraceae</taxon>
        <taxon>Zostera</taxon>
    </lineage>
</organism>
<dbReference type="Gene3D" id="3.30.40.10">
    <property type="entry name" value="Zinc/RING finger domain, C3HC4 (zinc finger)"/>
    <property type="match status" value="1"/>
</dbReference>
<name>A0A0K9PZQ9_ZOSMR</name>
<feature type="compositionally biased region" description="Polar residues" evidence="10">
    <location>
        <begin position="242"/>
        <end position="257"/>
    </location>
</feature>
<reference evidence="13" key="1">
    <citation type="journal article" date="2016" name="Nature">
        <title>The genome of the seagrass Zostera marina reveals angiosperm adaptation to the sea.</title>
        <authorList>
            <person name="Olsen J.L."/>
            <person name="Rouze P."/>
            <person name="Verhelst B."/>
            <person name="Lin Y.-C."/>
            <person name="Bayer T."/>
            <person name="Collen J."/>
            <person name="Dattolo E."/>
            <person name="De Paoli E."/>
            <person name="Dittami S."/>
            <person name="Maumus F."/>
            <person name="Michel G."/>
            <person name="Kersting A."/>
            <person name="Lauritano C."/>
            <person name="Lohaus R."/>
            <person name="Toepel M."/>
            <person name="Tonon T."/>
            <person name="Vanneste K."/>
            <person name="Amirebrahimi M."/>
            <person name="Brakel J."/>
            <person name="Bostroem C."/>
            <person name="Chovatia M."/>
            <person name="Grimwood J."/>
            <person name="Jenkins J.W."/>
            <person name="Jueterbock A."/>
            <person name="Mraz A."/>
            <person name="Stam W.T."/>
            <person name="Tice H."/>
            <person name="Bornberg-Bauer E."/>
            <person name="Green P.J."/>
            <person name="Pearson G.A."/>
            <person name="Procaccini G."/>
            <person name="Duarte C.M."/>
            <person name="Schmutz J."/>
            <person name="Reusch T.B.H."/>
            <person name="Van de Peer Y."/>
        </authorList>
    </citation>
    <scope>NUCLEOTIDE SEQUENCE [LARGE SCALE GENOMIC DNA]</scope>
    <source>
        <strain evidence="13">cv. Finnish</strain>
    </source>
</reference>
<evidence type="ECO:0000256" key="4">
    <source>
        <dbReference type="ARBA" id="ARBA00022679"/>
    </source>
</evidence>
<dbReference type="AlphaFoldDB" id="A0A0K9PZQ9"/>
<dbReference type="InterPro" id="IPR001841">
    <property type="entry name" value="Znf_RING"/>
</dbReference>
<feature type="domain" description="RING-type" evidence="11">
    <location>
        <begin position="607"/>
        <end position="648"/>
    </location>
</feature>
<dbReference type="EC" id="2.3.2.27" evidence="3"/>
<dbReference type="STRING" id="29655.A0A0K9PZQ9"/>
<evidence type="ECO:0000256" key="7">
    <source>
        <dbReference type="ARBA" id="ARBA00022786"/>
    </source>
</evidence>
<dbReference type="SUPFAM" id="SSF57850">
    <property type="entry name" value="RING/U-box"/>
    <property type="match status" value="1"/>
</dbReference>
<proteinExistence type="predicted"/>
<evidence type="ECO:0000259" key="11">
    <source>
        <dbReference type="PROSITE" id="PS50089"/>
    </source>
</evidence>
<dbReference type="GO" id="GO:0008270">
    <property type="term" value="F:zinc ion binding"/>
    <property type="evidence" value="ECO:0007669"/>
    <property type="project" value="UniProtKB-KW"/>
</dbReference>
<comment type="pathway">
    <text evidence="2">Protein modification; protein ubiquitination.</text>
</comment>
<keyword evidence="6 9" id="KW-0863">Zinc-finger</keyword>
<dbReference type="Proteomes" id="UP000036987">
    <property type="component" value="Unassembled WGS sequence"/>
</dbReference>
<evidence type="ECO:0000313" key="13">
    <source>
        <dbReference type="Proteomes" id="UP000036987"/>
    </source>
</evidence>
<keyword evidence="4" id="KW-0808">Transferase</keyword>
<sequence>MQGQRGVVELDQGSSSGNSTIDPQVYWANTEPGLAFVNTVTTSPERENFRGWNFSDPESAGFGGNPIDLVQPKRDCEWNPTPVSNSNTSSRPHERFEPQNVVQLENVGVQIDGNNSNNSRNSNVDFFRSHHNYPNLNFNNTNSQASESDTLHLFNSPITDSRNSWSASAAENRFHLPEKNDGRLRDSLVGQRVTGKRKIHEITSEQPSASGSLKHLLKGESSEQGSFTGNSSRTSGGLELNILSQSSNPSAKSTSSRFDGDAREGMENSRRNCRRRLNSSRDQDATLNTGFWTPSSSHMHPNSWPQIQPSSYTDPYIQMPEVRPPAPVLLQPTQSQSIVPKNSLMPQNSNPISWNGALNSPSISRQRFPLRRVMQSIPVPFDTRNHRQDPTNWNLFTGNVSSLSLSSDAVGPSLGPTQSTLWPPIQIRPHQLRSSDNARHTVVLSGSDSETQSNVVRVPNPIQSSAAPEIAPTTATGPRRQQRILLRSAFLMERQNEFFGVPFPHRIATMRDGRGRMMSEQIRNALDGIRRGDNLRGFESMIFGGVELQDSHRDMRLDVDNMSYEELLALEDRIGNVSTGLSEETIMKHLKLQKYKSSSQYVENEPCCICQEEYVEGDNLGELECGHDFHSDCIKKWVSHKNLCPICKTTGLVI</sequence>
<feature type="region of interest" description="Disordered" evidence="10">
    <location>
        <begin position="1"/>
        <end position="21"/>
    </location>
</feature>
<keyword evidence="7" id="KW-0833">Ubl conjugation pathway</keyword>
<evidence type="ECO:0000256" key="2">
    <source>
        <dbReference type="ARBA" id="ARBA00004906"/>
    </source>
</evidence>
<evidence type="ECO:0000256" key="3">
    <source>
        <dbReference type="ARBA" id="ARBA00012483"/>
    </source>
</evidence>
<evidence type="ECO:0000256" key="10">
    <source>
        <dbReference type="SAM" id="MobiDB-lite"/>
    </source>
</evidence>
<keyword evidence="8" id="KW-0862">Zinc</keyword>
<feature type="region of interest" description="Disordered" evidence="10">
    <location>
        <begin position="191"/>
        <end position="287"/>
    </location>
</feature>
<dbReference type="PANTHER" id="PTHR22937:SF224">
    <property type="entry name" value="E3 UBIQUITIN-PROTEIN LIGASE MBR1-RELATED"/>
    <property type="match status" value="1"/>
</dbReference>
<accession>A0A0K9PZQ9</accession>
<dbReference type="SMART" id="SM00184">
    <property type="entry name" value="RING"/>
    <property type="match status" value="1"/>
</dbReference>
<dbReference type="Pfam" id="PF13639">
    <property type="entry name" value="zf-RING_2"/>
    <property type="match status" value="1"/>
</dbReference>
<comment type="caution">
    <text evidence="12">The sequence shown here is derived from an EMBL/GenBank/DDBJ whole genome shotgun (WGS) entry which is preliminary data.</text>
</comment>